<protein>
    <recommendedName>
        <fullName evidence="3">TrkH family potassium uptake protein</fullName>
    </recommendedName>
</protein>
<organism evidence="2">
    <name type="scientific">marine sediment metagenome</name>
    <dbReference type="NCBI Taxonomy" id="412755"/>
    <lineage>
        <taxon>unclassified sequences</taxon>
        <taxon>metagenomes</taxon>
        <taxon>ecological metagenomes</taxon>
    </lineage>
</organism>
<dbReference type="AlphaFoldDB" id="X0V7I9"/>
<feature type="transmembrane region" description="Helical" evidence="1">
    <location>
        <begin position="7"/>
        <end position="30"/>
    </location>
</feature>
<keyword evidence="1" id="KW-1133">Transmembrane helix</keyword>
<evidence type="ECO:0000313" key="2">
    <source>
        <dbReference type="EMBL" id="GAG14134.1"/>
    </source>
</evidence>
<keyword evidence="1" id="KW-0472">Membrane</keyword>
<dbReference type="EMBL" id="BARS01038825">
    <property type="protein sequence ID" value="GAG14134.1"/>
    <property type="molecule type" value="Genomic_DNA"/>
</dbReference>
<proteinExistence type="predicted"/>
<keyword evidence="1" id="KW-0812">Transmembrane</keyword>
<accession>X0V7I9</accession>
<comment type="caution">
    <text evidence="2">The sequence shown here is derived from an EMBL/GenBank/DDBJ whole genome shotgun (WGS) entry which is preliminary data.</text>
</comment>
<sequence>MRIASVIHILGFLLMCLGIAMLLPIPFSLYYGEKDYISLLISAGITLVAGYTSFITTDFDRDLHAKEGFAIV</sequence>
<feature type="non-terminal residue" evidence="2">
    <location>
        <position position="72"/>
    </location>
</feature>
<feature type="transmembrane region" description="Helical" evidence="1">
    <location>
        <begin position="36"/>
        <end position="56"/>
    </location>
</feature>
<evidence type="ECO:0000256" key="1">
    <source>
        <dbReference type="SAM" id="Phobius"/>
    </source>
</evidence>
<gene>
    <name evidence="2" type="ORF">S01H1_59366</name>
</gene>
<evidence type="ECO:0008006" key="3">
    <source>
        <dbReference type="Google" id="ProtNLM"/>
    </source>
</evidence>
<reference evidence="2" key="1">
    <citation type="journal article" date="2014" name="Front. Microbiol.">
        <title>High frequency of phylogenetically diverse reductive dehalogenase-homologous genes in deep subseafloor sedimentary metagenomes.</title>
        <authorList>
            <person name="Kawai M."/>
            <person name="Futagami T."/>
            <person name="Toyoda A."/>
            <person name="Takaki Y."/>
            <person name="Nishi S."/>
            <person name="Hori S."/>
            <person name="Arai W."/>
            <person name="Tsubouchi T."/>
            <person name="Morono Y."/>
            <person name="Uchiyama I."/>
            <person name="Ito T."/>
            <person name="Fujiyama A."/>
            <person name="Inagaki F."/>
            <person name="Takami H."/>
        </authorList>
    </citation>
    <scope>NUCLEOTIDE SEQUENCE</scope>
    <source>
        <strain evidence="2">Expedition CK06-06</strain>
    </source>
</reference>
<name>X0V7I9_9ZZZZ</name>